<sequence length="166" mass="18656">MLETRRCLLRAPCADDRDMLLRLFTDSVVRRYLGGVLSADRAQARISDLFAEASSTWVVVPKHEPTLSVGLVRLHPAHDGVETELSYALLPEVFGQGLATETVGCIVHHAFDRGGISRLIAETQSANKASCQLLERLSFRFFKETMRFDARQTIYVHDGHSRNDAW</sequence>
<dbReference type="EMBL" id="MKIP01000058">
    <property type="protein sequence ID" value="OLP58090.1"/>
    <property type="molecule type" value="Genomic_DNA"/>
</dbReference>
<dbReference type="PANTHER" id="PTHR43792">
    <property type="entry name" value="GNAT FAMILY, PUTATIVE (AFU_ORTHOLOGUE AFUA_3G00765)-RELATED-RELATED"/>
    <property type="match status" value="1"/>
</dbReference>
<name>A0A1Q9ARR0_9HYPH</name>
<dbReference type="InterPro" id="IPR051531">
    <property type="entry name" value="N-acetyltransferase"/>
</dbReference>
<dbReference type="AlphaFoldDB" id="A0A1Q9ARR0"/>
<accession>A0A1Q9ARR0</accession>
<dbReference type="Gene3D" id="3.40.630.30">
    <property type="match status" value="1"/>
</dbReference>
<protein>
    <recommendedName>
        <fullName evidence="1">N-acetyltransferase domain-containing protein</fullName>
    </recommendedName>
</protein>
<feature type="domain" description="N-acetyltransferase" evidence="1">
    <location>
        <begin position="19"/>
        <end position="155"/>
    </location>
</feature>
<comment type="caution">
    <text evidence="2">The sequence shown here is derived from an EMBL/GenBank/DDBJ whole genome shotgun (WGS) entry which is preliminary data.</text>
</comment>
<dbReference type="PROSITE" id="PS51186">
    <property type="entry name" value="GNAT"/>
    <property type="match status" value="1"/>
</dbReference>
<organism evidence="2 3">
    <name type="scientific">Xaviernesmea oryzae</name>
    <dbReference type="NCBI Taxonomy" id="464029"/>
    <lineage>
        <taxon>Bacteria</taxon>
        <taxon>Pseudomonadati</taxon>
        <taxon>Pseudomonadota</taxon>
        <taxon>Alphaproteobacteria</taxon>
        <taxon>Hyphomicrobiales</taxon>
        <taxon>Rhizobiaceae</taxon>
        <taxon>Rhizobium/Agrobacterium group</taxon>
        <taxon>Xaviernesmea</taxon>
    </lineage>
</organism>
<dbReference type="InterPro" id="IPR000182">
    <property type="entry name" value="GNAT_dom"/>
</dbReference>
<dbReference type="Pfam" id="PF13302">
    <property type="entry name" value="Acetyltransf_3"/>
    <property type="match status" value="1"/>
</dbReference>
<reference evidence="2 3" key="1">
    <citation type="submission" date="2016-09" db="EMBL/GenBank/DDBJ databases">
        <title>Rhizobium sp. nov., a novel species isolated from the rice rhizosphere.</title>
        <authorList>
            <person name="Zhao J."/>
            <person name="Zhang X."/>
        </authorList>
    </citation>
    <scope>NUCLEOTIDE SEQUENCE [LARGE SCALE GENOMIC DNA]</scope>
    <source>
        <strain evidence="2 3">1.7048</strain>
    </source>
</reference>
<dbReference type="GO" id="GO:0016747">
    <property type="term" value="F:acyltransferase activity, transferring groups other than amino-acyl groups"/>
    <property type="evidence" value="ECO:0007669"/>
    <property type="project" value="InterPro"/>
</dbReference>
<evidence type="ECO:0000259" key="1">
    <source>
        <dbReference type="PROSITE" id="PS51186"/>
    </source>
</evidence>
<evidence type="ECO:0000313" key="2">
    <source>
        <dbReference type="EMBL" id="OLP58090.1"/>
    </source>
</evidence>
<gene>
    <name evidence="2" type="ORF">BJF93_05505</name>
</gene>
<dbReference type="InterPro" id="IPR016181">
    <property type="entry name" value="Acyl_CoA_acyltransferase"/>
</dbReference>
<dbReference type="Proteomes" id="UP000186364">
    <property type="component" value="Unassembled WGS sequence"/>
</dbReference>
<dbReference type="PANTHER" id="PTHR43792:SF16">
    <property type="entry name" value="N-ACETYLTRANSFERASE DOMAIN-CONTAINING PROTEIN"/>
    <property type="match status" value="1"/>
</dbReference>
<keyword evidence="3" id="KW-1185">Reference proteome</keyword>
<proteinExistence type="predicted"/>
<dbReference type="RefSeq" id="WP_075629299.1">
    <property type="nucleotide sequence ID" value="NZ_FOAM01000013.1"/>
</dbReference>
<evidence type="ECO:0000313" key="3">
    <source>
        <dbReference type="Proteomes" id="UP000186364"/>
    </source>
</evidence>
<dbReference type="SUPFAM" id="SSF55729">
    <property type="entry name" value="Acyl-CoA N-acyltransferases (Nat)"/>
    <property type="match status" value="1"/>
</dbReference>